<protein>
    <submittedName>
        <fullName evidence="1">Uncharacterized protein</fullName>
    </submittedName>
</protein>
<evidence type="ECO:0000313" key="1">
    <source>
        <dbReference type="EMBL" id="MCX2722741.1"/>
    </source>
</evidence>
<organism evidence="1 2">
    <name type="scientific">Roseibium salinum</name>
    <dbReference type="NCBI Taxonomy" id="1604349"/>
    <lineage>
        <taxon>Bacteria</taxon>
        <taxon>Pseudomonadati</taxon>
        <taxon>Pseudomonadota</taxon>
        <taxon>Alphaproteobacteria</taxon>
        <taxon>Hyphomicrobiales</taxon>
        <taxon>Stappiaceae</taxon>
        <taxon>Roseibium</taxon>
    </lineage>
</organism>
<sequence>MKRENLEADCSNCAALCCVVFAFDQSESFAIDKAAGEVCPNLDDCGQCTVFADRTTLGFKGCIAYDCYGAGQRVTQEVFQGRSWRQDPRLMVPMGAALSVLRRIHEQLMLLRTAADLPLDAAEHSQAKDLTRTLTPRPAGRKPACRCFR</sequence>
<keyword evidence="2" id="KW-1185">Reference proteome</keyword>
<proteinExistence type="predicted"/>
<dbReference type="EMBL" id="JAPEVI010000003">
    <property type="protein sequence ID" value="MCX2722741.1"/>
    <property type="molecule type" value="Genomic_DNA"/>
</dbReference>
<name>A0ABT3R0X9_9HYPH</name>
<dbReference type="RefSeq" id="WP_265962398.1">
    <property type="nucleotide sequence ID" value="NZ_JAPEVI010000003.1"/>
</dbReference>
<accession>A0ABT3R0X9</accession>
<evidence type="ECO:0000313" key="2">
    <source>
        <dbReference type="Proteomes" id="UP001300261"/>
    </source>
</evidence>
<dbReference type="Proteomes" id="UP001300261">
    <property type="component" value="Unassembled WGS sequence"/>
</dbReference>
<comment type="caution">
    <text evidence="1">The sequence shown here is derived from an EMBL/GenBank/DDBJ whole genome shotgun (WGS) entry which is preliminary data.</text>
</comment>
<gene>
    <name evidence="1" type="ORF">ON753_10155</name>
</gene>
<reference evidence="1 2" key="1">
    <citation type="journal article" date="2016" name="Int. J. Syst. Evol. Microbiol.">
        <title>Labrenzia salina sp. nov., isolated from the rhizosphere of the halophyte Arthrocnemum macrostachyum.</title>
        <authorList>
            <person name="Camacho M."/>
            <person name="Redondo-Gomez S."/>
            <person name="Rodriguez-Llorente I."/>
            <person name="Rohde M."/>
            <person name="Sproer C."/>
            <person name="Schumann P."/>
            <person name="Klenk H.P."/>
            <person name="Montero-Calasanz M.D.C."/>
        </authorList>
    </citation>
    <scope>NUCLEOTIDE SEQUENCE [LARGE SCALE GENOMIC DNA]</scope>
    <source>
        <strain evidence="1 2">DSM 29163</strain>
    </source>
</reference>